<proteinExistence type="predicted"/>
<dbReference type="EMBL" id="PIPR01000001">
    <property type="protein sequence ID" value="RUO42126.1"/>
    <property type="molecule type" value="Genomic_DNA"/>
</dbReference>
<keyword evidence="3" id="KW-1185">Reference proteome</keyword>
<gene>
    <name evidence="2" type="ORF">CWE22_08260</name>
</gene>
<feature type="transmembrane region" description="Helical" evidence="1">
    <location>
        <begin position="12"/>
        <end position="28"/>
    </location>
</feature>
<organism evidence="2 3">
    <name type="scientific">Pseudidiomarina aestuarii</name>
    <dbReference type="NCBI Taxonomy" id="624146"/>
    <lineage>
        <taxon>Bacteria</taxon>
        <taxon>Pseudomonadati</taxon>
        <taxon>Pseudomonadota</taxon>
        <taxon>Gammaproteobacteria</taxon>
        <taxon>Alteromonadales</taxon>
        <taxon>Idiomarinaceae</taxon>
        <taxon>Pseudidiomarina</taxon>
    </lineage>
</organism>
<comment type="caution">
    <text evidence="2">The sequence shown here is derived from an EMBL/GenBank/DDBJ whole genome shotgun (WGS) entry which is preliminary data.</text>
</comment>
<protein>
    <submittedName>
        <fullName evidence="2">DUF4199 domain-containing protein</fullName>
    </submittedName>
</protein>
<dbReference type="InterPro" id="IPR025250">
    <property type="entry name" value="DUF4199"/>
</dbReference>
<evidence type="ECO:0000313" key="3">
    <source>
        <dbReference type="Proteomes" id="UP000287766"/>
    </source>
</evidence>
<keyword evidence="1" id="KW-0812">Transmembrane</keyword>
<keyword evidence="1" id="KW-1133">Transmembrane helix</keyword>
<feature type="transmembrane region" description="Helical" evidence="1">
    <location>
        <begin position="69"/>
        <end position="88"/>
    </location>
</feature>
<feature type="transmembrane region" description="Helical" evidence="1">
    <location>
        <begin position="40"/>
        <end position="57"/>
    </location>
</feature>
<dbReference type="RefSeq" id="WP_169930848.1">
    <property type="nucleotide sequence ID" value="NZ_PIPR01000001.1"/>
</dbReference>
<accession>A0A7Z7EUF8</accession>
<name>A0A7Z7EUF8_9GAMM</name>
<dbReference type="Proteomes" id="UP000287766">
    <property type="component" value="Unassembled WGS sequence"/>
</dbReference>
<sequence>MKNYALEIKWGVLFMVAMLLWMLLERLAGLHSTHIDQHPFWTNLFAIIAISIYVLALRQKRSQLNGVMTWQQGFLSGLVITIVVTLLTPLGQYLTHTFITPHFFTNAIDYAVANDKMSQADAVAYFSLDSYLLQAVVGAFVMGIITSAVVAWFVRKPPVQE</sequence>
<dbReference type="Pfam" id="PF13858">
    <property type="entry name" value="DUF4199"/>
    <property type="match status" value="1"/>
</dbReference>
<evidence type="ECO:0000256" key="1">
    <source>
        <dbReference type="SAM" id="Phobius"/>
    </source>
</evidence>
<keyword evidence="1" id="KW-0472">Membrane</keyword>
<reference evidence="3" key="1">
    <citation type="journal article" date="2018" name="Front. Microbiol.">
        <title>Genome-Based Analysis Reveals the Taxonomy and Diversity of the Family Idiomarinaceae.</title>
        <authorList>
            <person name="Liu Y."/>
            <person name="Lai Q."/>
            <person name="Shao Z."/>
        </authorList>
    </citation>
    <scope>NUCLEOTIDE SEQUENCE [LARGE SCALE GENOMIC DNA]</scope>
    <source>
        <strain evidence="3">KYW314</strain>
    </source>
</reference>
<dbReference type="AlphaFoldDB" id="A0A7Z7EUF8"/>
<evidence type="ECO:0000313" key="2">
    <source>
        <dbReference type="EMBL" id="RUO42126.1"/>
    </source>
</evidence>
<feature type="transmembrane region" description="Helical" evidence="1">
    <location>
        <begin position="131"/>
        <end position="154"/>
    </location>
</feature>